<proteinExistence type="predicted"/>
<keyword evidence="3" id="KW-1185">Reference proteome</keyword>
<accession>A0A3M8P3B2</accession>
<feature type="domain" description="General stress protein 17M-like" evidence="1">
    <location>
        <begin position="14"/>
        <end position="106"/>
    </location>
</feature>
<comment type="caution">
    <text evidence="2">The sequence shown here is derived from an EMBL/GenBank/DDBJ whole genome shotgun (WGS) entry which is preliminary data.</text>
</comment>
<sequence>MCGRFLFVNSKNYVLAVVYSEEEVRHKVNELQKKGYDKRQIHIMANNPASLHSIEGIEEENIEEAGSLKDQLKGFITGESSVREGIKSLGLSEEETERYTAAVARGGFLLSVEKG</sequence>
<dbReference type="InterPro" id="IPR025889">
    <property type="entry name" value="GSP17M-like_dom"/>
</dbReference>
<evidence type="ECO:0000313" key="2">
    <source>
        <dbReference type="EMBL" id="RNF38209.1"/>
    </source>
</evidence>
<dbReference type="Proteomes" id="UP000275473">
    <property type="component" value="Unassembled WGS sequence"/>
</dbReference>
<evidence type="ECO:0000259" key="1">
    <source>
        <dbReference type="Pfam" id="PF11181"/>
    </source>
</evidence>
<gene>
    <name evidence="2" type="ORF">EEX84_15805</name>
</gene>
<organism evidence="2 3">
    <name type="scientific">Planococcus salinus</name>
    <dbReference type="NCBI Taxonomy" id="1848460"/>
    <lineage>
        <taxon>Bacteria</taxon>
        <taxon>Bacillati</taxon>
        <taxon>Bacillota</taxon>
        <taxon>Bacilli</taxon>
        <taxon>Bacillales</taxon>
        <taxon>Caryophanaceae</taxon>
        <taxon>Planococcus</taxon>
    </lineage>
</organism>
<reference evidence="2 3" key="1">
    <citation type="journal article" date="2018" name="Int. J. Syst. Evol. Microbiol.">
        <title>Planococcus salinus sp. nov., a moderately halophilic bacterium isolated from a saline-alkali soil.</title>
        <authorList>
            <person name="Gan L."/>
        </authorList>
    </citation>
    <scope>NUCLEOTIDE SEQUENCE [LARGE SCALE GENOMIC DNA]</scope>
    <source>
        <strain evidence="2 3">LCB217</strain>
    </source>
</reference>
<dbReference type="Pfam" id="PF11181">
    <property type="entry name" value="YflT"/>
    <property type="match status" value="1"/>
</dbReference>
<protein>
    <recommendedName>
        <fullName evidence="1">General stress protein 17M-like domain-containing protein</fullName>
    </recommendedName>
</protein>
<dbReference type="AlphaFoldDB" id="A0A3M8P3B2"/>
<name>A0A3M8P3B2_9BACL</name>
<dbReference type="EMBL" id="RIAX01000020">
    <property type="protein sequence ID" value="RNF38209.1"/>
    <property type="molecule type" value="Genomic_DNA"/>
</dbReference>
<evidence type="ECO:0000313" key="3">
    <source>
        <dbReference type="Proteomes" id="UP000275473"/>
    </source>
</evidence>